<feature type="region of interest" description="Disordered" evidence="1">
    <location>
        <begin position="96"/>
        <end position="128"/>
    </location>
</feature>
<dbReference type="EMBL" id="MVBM01000002">
    <property type="protein sequence ID" value="OOK78795.1"/>
    <property type="molecule type" value="Genomic_DNA"/>
</dbReference>
<feature type="compositionally biased region" description="Basic and acidic residues" evidence="1">
    <location>
        <begin position="119"/>
        <end position="128"/>
    </location>
</feature>
<protein>
    <submittedName>
        <fullName evidence="2">Uncharacterized protein</fullName>
    </submittedName>
</protein>
<evidence type="ECO:0000256" key="1">
    <source>
        <dbReference type="SAM" id="MobiDB-lite"/>
    </source>
</evidence>
<organism evidence="2 3">
    <name type="scientific">Mycobacterium kansasii</name>
    <dbReference type="NCBI Taxonomy" id="1768"/>
    <lineage>
        <taxon>Bacteria</taxon>
        <taxon>Bacillati</taxon>
        <taxon>Actinomycetota</taxon>
        <taxon>Actinomycetes</taxon>
        <taxon>Mycobacteriales</taxon>
        <taxon>Mycobacteriaceae</taxon>
        <taxon>Mycobacterium</taxon>
    </lineage>
</organism>
<name>A0A1V3XHV6_MYCKA</name>
<evidence type="ECO:0000313" key="2">
    <source>
        <dbReference type="EMBL" id="OOK78795.1"/>
    </source>
</evidence>
<gene>
    <name evidence="2" type="ORF">BZL30_2703</name>
</gene>
<evidence type="ECO:0000313" key="3">
    <source>
        <dbReference type="Proteomes" id="UP000189229"/>
    </source>
</evidence>
<dbReference type="AlphaFoldDB" id="A0A1V3XHV6"/>
<reference evidence="2 3" key="1">
    <citation type="submission" date="2017-02" db="EMBL/GenBank/DDBJ databases">
        <title>Complete genome sequences of Mycobacterium kansasii strains isolated from rhesus macaques.</title>
        <authorList>
            <person name="Panda A."/>
            <person name="Nagaraj S."/>
            <person name="Zhao X."/>
            <person name="Tettelin H."/>
            <person name="Detolla L.J."/>
        </authorList>
    </citation>
    <scope>NUCLEOTIDE SEQUENCE [LARGE SCALE GENOMIC DNA]</scope>
    <source>
        <strain evidence="2 3">11-3813</strain>
    </source>
</reference>
<comment type="caution">
    <text evidence="2">The sequence shown here is derived from an EMBL/GenBank/DDBJ whole genome shotgun (WGS) entry which is preliminary data.</text>
</comment>
<dbReference type="Proteomes" id="UP000189229">
    <property type="component" value="Unassembled WGS sequence"/>
</dbReference>
<proteinExistence type="predicted"/>
<accession>A0A1V3XHV6</accession>
<feature type="region of interest" description="Disordered" evidence="1">
    <location>
        <begin position="24"/>
        <end position="44"/>
    </location>
</feature>
<sequence length="128" mass="14496">MPASRTIPRDQDLEEGHREQCLLGRPAAGEYGTEDDNQLQPEDTLIDRGVDDILDEGYSRRSVRTHLAPSALPKHWTSCLRRKNRIRRRESMCCWTKTNGNAPTKPSAKPSFRGTARSDGPERAPRRA</sequence>